<evidence type="ECO:0000256" key="1">
    <source>
        <dbReference type="SAM" id="MobiDB-lite"/>
    </source>
</evidence>
<evidence type="ECO:0000313" key="3">
    <source>
        <dbReference type="Proteomes" id="UP000799421"/>
    </source>
</evidence>
<feature type="region of interest" description="Disordered" evidence="1">
    <location>
        <begin position="238"/>
        <end position="258"/>
    </location>
</feature>
<dbReference type="EMBL" id="MU005993">
    <property type="protein sequence ID" value="KAF2859385.1"/>
    <property type="molecule type" value="Genomic_DNA"/>
</dbReference>
<feature type="region of interest" description="Disordered" evidence="1">
    <location>
        <begin position="152"/>
        <end position="173"/>
    </location>
</feature>
<accession>A0A6A7BXD6</accession>
<proteinExistence type="predicted"/>
<dbReference type="Proteomes" id="UP000799421">
    <property type="component" value="Unassembled WGS sequence"/>
</dbReference>
<gene>
    <name evidence="2" type="ORF">K470DRAFT_277725</name>
</gene>
<protein>
    <submittedName>
        <fullName evidence="2">Uncharacterized protein</fullName>
    </submittedName>
</protein>
<evidence type="ECO:0000313" key="2">
    <source>
        <dbReference type="EMBL" id="KAF2859385.1"/>
    </source>
</evidence>
<name>A0A6A7BXD6_9PEZI</name>
<organism evidence="2 3">
    <name type="scientific">Piedraia hortae CBS 480.64</name>
    <dbReference type="NCBI Taxonomy" id="1314780"/>
    <lineage>
        <taxon>Eukaryota</taxon>
        <taxon>Fungi</taxon>
        <taxon>Dikarya</taxon>
        <taxon>Ascomycota</taxon>
        <taxon>Pezizomycotina</taxon>
        <taxon>Dothideomycetes</taxon>
        <taxon>Dothideomycetidae</taxon>
        <taxon>Capnodiales</taxon>
        <taxon>Piedraiaceae</taxon>
        <taxon>Piedraia</taxon>
    </lineage>
</organism>
<reference evidence="2" key="1">
    <citation type="journal article" date="2020" name="Stud. Mycol.">
        <title>101 Dothideomycetes genomes: a test case for predicting lifestyles and emergence of pathogens.</title>
        <authorList>
            <person name="Haridas S."/>
            <person name="Albert R."/>
            <person name="Binder M."/>
            <person name="Bloem J."/>
            <person name="Labutti K."/>
            <person name="Salamov A."/>
            <person name="Andreopoulos B."/>
            <person name="Baker S."/>
            <person name="Barry K."/>
            <person name="Bills G."/>
            <person name="Bluhm B."/>
            <person name="Cannon C."/>
            <person name="Castanera R."/>
            <person name="Culley D."/>
            <person name="Daum C."/>
            <person name="Ezra D."/>
            <person name="Gonzalez J."/>
            <person name="Henrissat B."/>
            <person name="Kuo A."/>
            <person name="Liang C."/>
            <person name="Lipzen A."/>
            <person name="Lutzoni F."/>
            <person name="Magnuson J."/>
            <person name="Mondo S."/>
            <person name="Nolan M."/>
            <person name="Ohm R."/>
            <person name="Pangilinan J."/>
            <person name="Park H.-J."/>
            <person name="Ramirez L."/>
            <person name="Alfaro M."/>
            <person name="Sun H."/>
            <person name="Tritt A."/>
            <person name="Yoshinaga Y."/>
            <person name="Zwiers L.-H."/>
            <person name="Turgeon B."/>
            <person name="Goodwin S."/>
            <person name="Spatafora J."/>
            <person name="Crous P."/>
            <person name="Grigoriev I."/>
        </authorList>
    </citation>
    <scope>NUCLEOTIDE SEQUENCE</scope>
    <source>
        <strain evidence="2">CBS 480.64</strain>
    </source>
</reference>
<dbReference type="AlphaFoldDB" id="A0A6A7BXD6"/>
<feature type="compositionally biased region" description="Polar residues" evidence="1">
    <location>
        <begin position="152"/>
        <end position="161"/>
    </location>
</feature>
<keyword evidence="3" id="KW-1185">Reference proteome</keyword>
<sequence>MGVIAKLKAAGFFNKGNLVILVYFSHGGLVSGKLHIAGAVDTETGNFIGNSLSWRGRTKRIAKEGSDQVHILDCCYADNAATPNVEVLAATSATEFAGGALENMLYKSAHQGAQGGQRANYLRFTVRWLGGQAEKVWAAILARSLWGDTNARTSPCKSPSEQTPPFPAAEGPTCRESSLRATFKNVLAQRILQRSNGGCSRISRAPSQASTLRWREFSGPTSSGPGFDTGEALGISAQDLRSQRCGTGELEERADGGG</sequence>